<keyword evidence="2" id="KW-1185">Reference proteome</keyword>
<reference evidence="3" key="1">
    <citation type="submission" date="2022-11" db="UniProtKB">
        <authorList>
            <consortium name="WormBaseParasite"/>
        </authorList>
    </citation>
    <scope>IDENTIFICATION</scope>
</reference>
<feature type="compositionally biased region" description="Polar residues" evidence="1">
    <location>
        <begin position="1"/>
        <end position="11"/>
    </location>
</feature>
<proteinExistence type="predicted"/>
<organism evidence="2 3">
    <name type="scientific">Romanomermis culicivorax</name>
    <name type="common">Nematode worm</name>
    <dbReference type="NCBI Taxonomy" id="13658"/>
    <lineage>
        <taxon>Eukaryota</taxon>
        <taxon>Metazoa</taxon>
        <taxon>Ecdysozoa</taxon>
        <taxon>Nematoda</taxon>
        <taxon>Enoplea</taxon>
        <taxon>Dorylaimia</taxon>
        <taxon>Mermithida</taxon>
        <taxon>Mermithoidea</taxon>
        <taxon>Mermithidae</taxon>
        <taxon>Romanomermis</taxon>
    </lineage>
</organism>
<accession>A0A915J7L5</accession>
<feature type="region of interest" description="Disordered" evidence="1">
    <location>
        <begin position="1"/>
        <end position="33"/>
    </location>
</feature>
<name>A0A915J7L5_ROMCU</name>
<evidence type="ECO:0000256" key="1">
    <source>
        <dbReference type="SAM" id="MobiDB-lite"/>
    </source>
</evidence>
<protein>
    <submittedName>
        <fullName evidence="3">Uncharacterized protein</fullName>
    </submittedName>
</protein>
<evidence type="ECO:0000313" key="2">
    <source>
        <dbReference type="Proteomes" id="UP000887565"/>
    </source>
</evidence>
<sequence>MMKQTSNNIDQDSMAAKKQKFHDQVENSLSNDNNEKLAIKQKVDNWKNQLKQLNALSKSLLSGFLIFQQTFI</sequence>
<dbReference type="AlphaFoldDB" id="A0A915J7L5"/>
<dbReference type="Proteomes" id="UP000887565">
    <property type="component" value="Unplaced"/>
</dbReference>
<dbReference type="WBParaSite" id="nRc.2.0.1.t21743-RA">
    <property type="protein sequence ID" value="nRc.2.0.1.t21743-RA"/>
    <property type="gene ID" value="nRc.2.0.1.g21743"/>
</dbReference>
<evidence type="ECO:0000313" key="3">
    <source>
        <dbReference type="WBParaSite" id="nRc.2.0.1.t21743-RA"/>
    </source>
</evidence>